<comment type="caution">
    <text evidence="10">The sequence shown here is derived from an EMBL/GenBank/DDBJ whole genome shotgun (WGS) entry which is preliminary data.</text>
</comment>
<dbReference type="EMBL" id="JBHTNH010000001">
    <property type="protein sequence ID" value="MFD1360137.1"/>
    <property type="molecule type" value="Genomic_DNA"/>
</dbReference>
<evidence type="ECO:0000256" key="7">
    <source>
        <dbReference type="SAM" id="Phobius"/>
    </source>
</evidence>
<dbReference type="InterPro" id="IPR039421">
    <property type="entry name" value="Type_1_exporter"/>
</dbReference>
<name>A0ABW3ZQ17_9BACI</name>
<evidence type="ECO:0000256" key="3">
    <source>
        <dbReference type="ARBA" id="ARBA00022741"/>
    </source>
</evidence>
<reference evidence="11" key="1">
    <citation type="journal article" date="2019" name="Int. J. Syst. Evol. Microbiol.">
        <title>The Global Catalogue of Microorganisms (GCM) 10K type strain sequencing project: providing services to taxonomists for standard genome sequencing and annotation.</title>
        <authorList>
            <consortium name="The Broad Institute Genomics Platform"/>
            <consortium name="The Broad Institute Genome Sequencing Center for Infectious Disease"/>
            <person name="Wu L."/>
            <person name="Ma J."/>
        </authorList>
    </citation>
    <scope>NUCLEOTIDE SEQUENCE [LARGE SCALE GENOMIC DNA]</scope>
    <source>
        <strain evidence="11">CCUG 54822</strain>
    </source>
</reference>
<feature type="domain" description="ABC transporter" evidence="8">
    <location>
        <begin position="333"/>
        <end position="566"/>
    </location>
</feature>
<dbReference type="PROSITE" id="PS50893">
    <property type="entry name" value="ABC_TRANSPORTER_2"/>
    <property type="match status" value="1"/>
</dbReference>
<dbReference type="Pfam" id="PF00005">
    <property type="entry name" value="ABC_tran"/>
    <property type="match status" value="1"/>
</dbReference>
<dbReference type="Pfam" id="PF00664">
    <property type="entry name" value="ABC_membrane"/>
    <property type="match status" value="1"/>
</dbReference>
<keyword evidence="4 10" id="KW-0067">ATP-binding</keyword>
<feature type="transmembrane region" description="Helical" evidence="7">
    <location>
        <begin position="130"/>
        <end position="150"/>
    </location>
</feature>
<evidence type="ECO:0000256" key="4">
    <source>
        <dbReference type="ARBA" id="ARBA00022840"/>
    </source>
</evidence>
<dbReference type="InterPro" id="IPR017871">
    <property type="entry name" value="ABC_transporter-like_CS"/>
</dbReference>
<sequence length="579" mass="64966">MRHVLSFLKPYKIPITIAYALTLVELMVELLLPFFLGKMINDGVVNQDLQNIVMWGGIMIAMAFMAFVAGIFNSFYAAHTGLGFAYDIRRQLFRKIQDFSFANLNQYPTSGLVTRFSNDVRQLQNTIFMALRIMTKAPLIAIGGVIMAFIVSPRLALIFLVTVPLMVGFILWVLKMATRLFDHVQRNVDHVNQVMQENLTGMRLIKAFVRRDHEESRFMGANENLANMMRKTFRFIETSMPILLFVMNLSLIFIIWHGNTLAISGETNTGDVVAVVNYAMRVAMAISMFTFIIMGFSRAKASAERLDQVLRVRTDVADNVHANNETIVQEGKITFDHVSFAYPNMPENALSDISFTVRPGEKLAIMGATGSGKTSLFQLLPNLYDSNDGNISIDDRPISTFKLDNLRQSIGYVPQNPLLFTGTVTDNIAWGKENASRDDVIRAATDAQIHETIMDLPDQYETKIGQKGVNLSGGQKQRISIARALIRKPKILMLDDSTSALDLGTEAKLLDAIKDYHCTTLIITQKIATATRTDRILLLDYGRILASGTHEELLRDSDLYRQIVASQFGEEYTHANGTF</sequence>
<keyword evidence="11" id="KW-1185">Reference proteome</keyword>
<feature type="transmembrane region" description="Helical" evidence="7">
    <location>
        <begin position="156"/>
        <end position="174"/>
    </location>
</feature>
<organism evidence="10 11">
    <name type="scientific">Lentibacillus salinarum</name>
    <dbReference type="NCBI Taxonomy" id="446820"/>
    <lineage>
        <taxon>Bacteria</taxon>
        <taxon>Bacillati</taxon>
        <taxon>Bacillota</taxon>
        <taxon>Bacilli</taxon>
        <taxon>Bacillales</taxon>
        <taxon>Bacillaceae</taxon>
        <taxon>Lentibacillus</taxon>
    </lineage>
</organism>
<dbReference type="CDD" id="cd18548">
    <property type="entry name" value="ABC_6TM_Tm287_like"/>
    <property type="match status" value="1"/>
</dbReference>
<dbReference type="InterPro" id="IPR003593">
    <property type="entry name" value="AAA+_ATPase"/>
</dbReference>
<accession>A0ABW3ZQ17</accession>
<evidence type="ECO:0000256" key="5">
    <source>
        <dbReference type="ARBA" id="ARBA00022989"/>
    </source>
</evidence>
<keyword evidence="2 7" id="KW-0812">Transmembrane</keyword>
<proteinExistence type="predicted"/>
<dbReference type="GO" id="GO:0005524">
    <property type="term" value="F:ATP binding"/>
    <property type="evidence" value="ECO:0007669"/>
    <property type="project" value="UniProtKB-KW"/>
</dbReference>
<evidence type="ECO:0000256" key="1">
    <source>
        <dbReference type="ARBA" id="ARBA00004651"/>
    </source>
</evidence>
<evidence type="ECO:0000313" key="11">
    <source>
        <dbReference type="Proteomes" id="UP001597178"/>
    </source>
</evidence>
<feature type="transmembrane region" description="Helical" evidence="7">
    <location>
        <begin position="278"/>
        <end position="296"/>
    </location>
</feature>
<keyword evidence="6 7" id="KW-0472">Membrane</keyword>
<dbReference type="Gene3D" id="1.20.1560.10">
    <property type="entry name" value="ABC transporter type 1, transmembrane domain"/>
    <property type="match status" value="1"/>
</dbReference>
<dbReference type="SUPFAM" id="SSF90123">
    <property type="entry name" value="ABC transporter transmembrane region"/>
    <property type="match status" value="1"/>
</dbReference>
<protein>
    <submittedName>
        <fullName evidence="10">ABC transporter ATP-binding protein</fullName>
    </submittedName>
</protein>
<feature type="transmembrane region" description="Helical" evidence="7">
    <location>
        <begin position="12"/>
        <end position="32"/>
    </location>
</feature>
<dbReference type="InterPro" id="IPR027417">
    <property type="entry name" value="P-loop_NTPase"/>
</dbReference>
<evidence type="ECO:0000313" key="10">
    <source>
        <dbReference type="EMBL" id="MFD1360137.1"/>
    </source>
</evidence>
<comment type="subcellular location">
    <subcellularLocation>
        <location evidence="1">Cell membrane</location>
        <topology evidence="1">Multi-pass membrane protein</topology>
    </subcellularLocation>
</comment>
<dbReference type="SMART" id="SM00382">
    <property type="entry name" value="AAA"/>
    <property type="match status" value="1"/>
</dbReference>
<dbReference type="Gene3D" id="3.40.50.300">
    <property type="entry name" value="P-loop containing nucleotide triphosphate hydrolases"/>
    <property type="match status" value="1"/>
</dbReference>
<dbReference type="PROSITE" id="PS00211">
    <property type="entry name" value="ABC_TRANSPORTER_1"/>
    <property type="match status" value="1"/>
</dbReference>
<dbReference type="PROSITE" id="PS50929">
    <property type="entry name" value="ABC_TM1F"/>
    <property type="match status" value="1"/>
</dbReference>
<dbReference type="SUPFAM" id="SSF52540">
    <property type="entry name" value="P-loop containing nucleoside triphosphate hydrolases"/>
    <property type="match status" value="1"/>
</dbReference>
<feature type="transmembrane region" description="Helical" evidence="7">
    <location>
        <begin position="238"/>
        <end position="258"/>
    </location>
</feature>
<evidence type="ECO:0000259" key="8">
    <source>
        <dbReference type="PROSITE" id="PS50893"/>
    </source>
</evidence>
<keyword evidence="5 7" id="KW-1133">Transmembrane helix</keyword>
<dbReference type="PANTHER" id="PTHR43394">
    <property type="entry name" value="ATP-DEPENDENT PERMEASE MDL1, MITOCHONDRIAL"/>
    <property type="match status" value="1"/>
</dbReference>
<gene>
    <name evidence="10" type="ORF">ACFQ4A_00435</name>
</gene>
<dbReference type="Proteomes" id="UP001597178">
    <property type="component" value="Unassembled WGS sequence"/>
</dbReference>
<dbReference type="InterPro" id="IPR003439">
    <property type="entry name" value="ABC_transporter-like_ATP-bd"/>
</dbReference>
<dbReference type="InterPro" id="IPR011527">
    <property type="entry name" value="ABC1_TM_dom"/>
</dbReference>
<dbReference type="InterPro" id="IPR036640">
    <property type="entry name" value="ABC1_TM_sf"/>
</dbReference>
<evidence type="ECO:0000259" key="9">
    <source>
        <dbReference type="PROSITE" id="PS50929"/>
    </source>
</evidence>
<evidence type="ECO:0000256" key="2">
    <source>
        <dbReference type="ARBA" id="ARBA00022692"/>
    </source>
</evidence>
<feature type="domain" description="ABC transmembrane type-1" evidence="9">
    <location>
        <begin position="20"/>
        <end position="298"/>
    </location>
</feature>
<feature type="transmembrane region" description="Helical" evidence="7">
    <location>
        <begin position="52"/>
        <end position="85"/>
    </location>
</feature>
<dbReference type="RefSeq" id="WP_382396854.1">
    <property type="nucleotide sequence ID" value="NZ_JBHTNH010000001.1"/>
</dbReference>
<evidence type="ECO:0000256" key="6">
    <source>
        <dbReference type="ARBA" id="ARBA00023136"/>
    </source>
</evidence>
<keyword evidence="3" id="KW-0547">Nucleotide-binding</keyword>
<dbReference type="PANTHER" id="PTHR43394:SF1">
    <property type="entry name" value="ATP-BINDING CASSETTE SUB-FAMILY B MEMBER 10, MITOCHONDRIAL"/>
    <property type="match status" value="1"/>
</dbReference>